<keyword evidence="1" id="KW-0285">Flavoprotein</keyword>
<dbReference type="GO" id="GO:0016491">
    <property type="term" value="F:oxidoreductase activity"/>
    <property type="evidence" value="ECO:0007669"/>
    <property type="project" value="UniProtKB-KW"/>
</dbReference>
<dbReference type="OrthoDB" id="9806179at2"/>
<accession>A0A5C6X3N5</accession>
<dbReference type="AlphaFoldDB" id="A0A5C6X3N5"/>
<dbReference type="Gene3D" id="3.50.50.60">
    <property type="entry name" value="FAD/NAD(P)-binding domain"/>
    <property type="match status" value="2"/>
</dbReference>
<evidence type="ECO:0000256" key="2">
    <source>
        <dbReference type="ARBA" id="ARBA00023002"/>
    </source>
</evidence>
<keyword evidence="2" id="KW-0560">Oxidoreductase</keyword>
<organism evidence="4 5">
    <name type="scientific">Lujinxingia vulgaris</name>
    <dbReference type="NCBI Taxonomy" id="2600176"/>
    <lineage>
        <taxon>Bacteria</taxon>
        <taxon>Deltaproteobacteria</taxon>
        <taxon>Bradymonadales</taxon>
        <taxon>Lujinxingiaceae</taxon>
        <taxon>Lujinxingia</taxon>
    </lineage>
</organism>
<dbReference type="PANTHER" id="PTHR48105">
    <property type="entry name" value="THIOREDOXIN REDUCTASE 1-RELATED-RELATED"/>
    <property type="match status" value="1"/>
</dbReference>
<dbReference type="InterPro" id="IPR050097">
    <property type="entry name" value="Ferredoxin-NADP_redctase_2"/>
</dbReference>
<dbReference type="InterPro" id="IPR036188">
    <property type="entry name" value="FAD/NAD-bd_sf"/>
</dbReference>
<gene>
    <name evidence="4" type="ORF">FRC96_10055</name>
</gene>
<feature type="domain" description="FAD/NAD(P)-binding" evidence="3">
    <location>
        <begin position="7"/>
        <end position="295"/>
    </location>
</feature>
<dbReference type="SUPFAM" id="SSF51905">
    <property type="entry name" value="FAD/NAD(P)-binding domain"/>
    <property type="match status" value="1"/>
</dbReference>
<evidence type="ECO:0000259" key="3">
    <source>
        <dbReference type="Pfam" id="PF07992"/>
    </source>
</evidence>
<reference evidence="4 5" key="1">
    <citation type="submission" date="2019-08" db="EMBL/GenBank/DDBJ databases">
        <title>Bradymonadales sp. TMQ2.</title>
        <authorList>
            <person name="Liang Q."/>
        </authorList>
    </citation>
    <scope>NUCLEOTIDE SEQUENCE [LARGE SCALE GENOMIC DNA]</scope>
    <source>
        <strain evidence="4 5">TMQ2</strain>
    </source>
</reference>
<sequence>MSEDARALIVGGGVAAVSAALWLHDFGVPFDWVDARGEVGGMLLRVNNRIGNFPGTEWAHGRELASALRAQVSKHDLRPETATLVKLHPAPDAPNTALRADFEGLPSRHYEAVALATGSRYRTLGVPGEAEGLGRYVSQSAMADAERFAGREVAVVGGGDAALENALRLASFDCRVHLLMRSAPRARESFLEDARQNPSVTLWPTPAEVTRITPVDEGCELSLEGGDPPETLRVAALFVRIGIAPLLPDVPGLKLDARGFVHTDAGCRTGLTGVFAIGDIRHTPLRSVATASGDGALAARLIATDLGYL</sequence>
<name>A0A5C6X3N5_9DELT</name>
<evidence type="ECO:0000313" key="4">
    <source>
        <dbReference type="EMBL" id="TXD36413.1"/>
    </source>
</evidence>
<comment type="caution">
    <text evidence="4">The sequence shown here is derived from an EMBL/GenBank/DDBJ whole genome shotgun (WGS) entry which is preliminary data.</text>
</comment>
<protein>
    <recommendedName>
        <fullName evidence="3">FAD/NAD(P)-binding domain-containing protein</fullName>
    </recommendedName>
</protein>
<dbReference type="Proteomes" id="UP000321046">
    <property type="component" value="Unassembled WGS sequence"/>
</dbReference>
<dbReference type="Pfam" id="PF07992">
    <property type="entry name" value="Pyr_redox_2"/>
    <property type="match status" value="1"/>
</dbReference>
<dbReference type="RefSeq" id="WP_146974363.1">
    <property type="nucleotide sequence ID" value="NZ_VOSL01000044.1"/>
</dbReference>
<dbReference type="EMBL" id="VOSL01000044">
    <property type="protein sequence ID" value="TXD36413.1"/>
    <property type="molecule type" value="Genomic_DNA"/>
</dbReference>
<proteinExistence type="predicted"/>
<dbReference type="InterPro" id="IPR023753">
    <property type="entry name" value="FAD/NAD-binding_dom"/>
</dbReference>
<dbReference type="PRINTS" id="PR00469">
    <property type="entry name" value="PNDRDTASEII"/>
</dbReference>
<evidence type="ECO:0000313" key="5">
    <source>
        <dbReference type="Proteomes" id="UP000321046"/>
    </source>
</evidence>
<dbReference type="PRINTS" id="PR00368">
    <property type="entry name" value="FADPNR"/>
</dbReference>
<evidence type="ECO:0000256" key="1">
    <source>
        <dbReference type="ARBA" id="ARBA00022630"/>
    </source>
</evidence>